<evidence type="ECO:0000313" key="9">
    <source>
        <dbReference type="Proteomes" id="UP000492821"/>
    </source>
</evidence>
<keyword evidence="3" id="KW-0489">Methyltransferase</keyword>
<keyword evidence="4" id="KW-0808">Transferase</keyword>
<reference evidence="9" key="1">
    <citation type="journal article" date="2013" name="Genetics">
        <title>The draft genome and transcriptome of Panagrellus redivivus are shaped by the harsh demands of a free-living lifestyle.</title>
        <authorList>
            <person name="Srinivasan J."/>
            <person name="Dillman A.R."/>
            <person name="Macchietto M.G."/>
            <person name="Heikkinen L."/>
            <person name="Lakso M."/>
            <person name="Fracchia K.M."/>
            <person name="Antoshechkin I."/>
            <person name="Mortazavi A."/>
            <person name="Wong G."/>
            <person name="Sternberg P.W."/>
        </authorList>
    </citation>
    <scope>NUCLEOTIDE SEQUENCE [LARGE SCALE GENOMIC DNA]</scope>
    <source>
        <strain evidence="9">MT8872</strain>
    </source>
</reference>
<evidence type="ECO:0000256" key="1">
    <source>
        <dbReference type="ARBA" id="ARBA00004286"/>
    </source>
</evidence>
<dbReference type="InterPro" id="IPR046341">
    <property type="entry name" value="SET_dom_sf"/>
</dbReference>
<dbReference type="PANTHER" id="PTHR46223:SF3">
    <property type="entry name" value="HISTONE-LYSINE N-METHYLTRANSFERASE SET-23"/>
    <property type="match status" value="1"/>
</dbReference>
<keyword evidence="7" id="KW-0862">Zinc</keyword>
<keyword evidence="2" id="KW-0158">Chromosome</keyword>
<name>A0A7E4VZH9_PANRE</name>
<dbReference type="Pfam" id="PF00856">
    <property type="entry name" value="SET"/>
    <property type="match status" value="1"/>
</dbReference>
<dbReference type="PANTHER" id="PTHR46223">
    <property type="entry name" value="HISTONE-LYSINE N-METHYLTRANSFERASE SUV39H"/>
    <property type="match status" value="1"/>
</dbReference>
<dbReference type="SUPFAM" id="SSF82199">
    <property type="entry name" value="SET domain"/>
    <property type="match status" value="1"/>
</dbReference>
<evidence type="ECO:0000256" key="2">
    <source>
        <dbReference type="ARBA" id="ARBA00022454"/>
    </source>
</evidence>
<sequence>MRTRYQQKKADYRVDISEGKEPTPIPLVCPTYVSLPNFTYITDHLARVPPQQPGRIVGCRCTSCGPCCSCTKLANAISEESAEQIIKDGIRSDDNLEPGFDFGIAEVRCSAHCKCSSTCVNKEVSNRSPPKLEIRYVNKDIGFGLFARATIQKNRFIGSYVGELYVRSVFTKFADEHPYYYMVRPQLFKQPVLIDALNFGNYTRFINHSCRPNVFTKNIYAGSNKLLPYPSFFASRKINEGEQIFLDYGPEYFASLGIQCQCGHCSGNAMD</sequence>
<evidence type="ECO:0000256" key="6">
    <source>
        <dbReference type="ARBA" id="ARBA00022723"/>
    </source>
</evidence>
<comment type="subcellular location">
    <subcellularLocation>
        <location evidence="1">Chromosome</location>
    </subcellularLocation>
</comment>
<accession>A0A7E4VZH9</accession>
<keyword evidence="6" id="KW-0479">Metal-binding</keyword>
<evidence type="ECO:0000256" key="3">
    <source>
        <dbReference type="ARBA" id="ARBA00022603"/>
    </source>
</evidence>
<dbReference type="GO" id="GO:0005694">
    <property type="term" value="C:chromosome"/>
    <property type="evidence" value="ECO:0007669"/>
    <property type="project" value="UniProtKB-SubCell"/>
</dbReference>
<dbReference type="Proteomes" id="UP000492821">
    <property type="component" value="Unassembled WGS sequence"/>
</dbReference>
<dbReference type="GO" id="GO:0008168">
    <property type="term" value="F:methyltransferase activity"/>
    <property type="evidence" value="ECO:0007669"/>
    <property type="project" value="UniProtKB-KW"/>
</dbReference>
<dbReference type="AlphaFoldDB" id="A0A7E4VZH9"/>
<keyword evidence="9" id="KW-1185">Reference proteome</keyword>
<dbReference type="SMART" id="SM00317">
    <property type="entry name" value="SET"/>
    <property type="match status" value="1"/>
</dbReference>
<dbReference type="InterPro" id="IPR001214">
    <property type="entry name" value="SET_dom"/>
</dbReference>
<evidence type="ECO:0000256" key="5">
    <source>
        <dbReference type="ARBA" id="ARBA00022691"/>
    </source>
</evidence>
<dbReference type="WBParaSite" id="Pan_g4639.t1">
    <property type="protein sequence ID" value="Pan_g4639.t1"/>
    <property type="gene ID" value="Pan_g4639"/>
</dbReference>
<reference evidence="10" key="2">
    <citation type="submission" date="2020-10" db="UniProtKB">
        <authorList>
            <consortium name="WormBaseParasite"/>
        </authorList>
    </citation>
    <scope>IDENTIFICATION</scope>
</reference>
<organism evidence="9 10">
    <name type="scientific">Panagrellus redivivus</name>
    <name type="common">Microworm</name>
    <dbReference type="NCBI Taxonomy" id="6233"/>
    <lineage>
        <taxon>Eukaryota</taxon>
        <taxon>Metazoa</taxon>
        <taxon>Ecdysozoa</taxon>
        <taxon>Nematoda</taxon>
        <taxon>Chromadorea</taxon>
        <taxon>Rhabditida</taxon>
        <taxon>Tylenchina</taxon>
        <taxon>Panagrolaimomorpha</taxon>
        <taxon>Panagrolaimoidea</taxon>
        <taxon>Panagrolaimidae</taxon>
        <taxon>Panagrellus</taxon>
    </lineage>
</organism>
<evidence type="ECO:0000313" key="10">
    <source>
        <dbReference type="WBParaSite" id="Pan_g4639.t1"/>
    </source>
</evidence>
<dbReference type="PROSITE" id="PS50280">
    <property type="entry name" value="SET"/>
    <property type="match status" value="1"/>
</dbReference>
<protein>
    <submittedName>
        <fullName evidence="10">SET domain-containing protein</fullName>
    </submittedName>
</protein>
<evidence type="ECO:0000256" key="4">
    <source>
        <dbReference type="ARBA" id="ARBA00022679"/>
    </source>
</evidence>
<dbReference type="Gene3D" id="2.170.270.10">
    <property type="entry name" value="SET domain"/>
    <property type="match status" value="1"/>
</dbReference>
<dbReference type="InterPro" id="IPR050973">
    <property type="entry name" value="H3K9_Histone-Lys_N-MTase"/>
</dbReference>
<dbReference type="GO" id="GO:0032259">
    <property type="term" value="P:methylation"/>
    <property type="evidence" value="ECO:0007669"/>
    <property type="project" value="UniProtKB-KW"/>
</dbReference>
<proteinExistence type="predicted"/>
<evidence type="ECO:0000256" key="7">
    <source>
        <dbReference type="ARBA" id="ARBA00022833"/>
    </source>
</evidence>
<feature type="domain" description="SET" evidence="8">
    <location>
        <begin position="130"/>
        <end position="249"/>
    </location>
</feature>
<dbReference type="GO" id="GO:0046872">
    <property type="term" value="F:metal ion binding"/>
    <property type="evidence" value="ECO:0007669"/>
    <property type="project" value="UniProtKB-KW"/>
</dbReference>
<keyword evidence="5" id="KW-0949">S-adenosyl-L-methionine</keyword>
<evidence type="ECO:0000259" key="8">
    <source>
        <dbReference type="PROSITE" id="PS50280"/>
    </source>
</evidence>